<protein>
    <submittedName>
        <fullName evidence="4">ABC transporter substrate-binding protein</fullName>
    </submittedName>
</protein>
<dbReference type="Gene3D" id="3.10.105.10">
    <property type="entry name" value="Dipeptide-binding Protein, Domain 3"/>
    <property type="match status" value="1"/>
</dbReference>
<dbReference type="Gene3D" id="3.40.190.10">
    <property type="entry name" value="Periplasmic binding protein-like II"/>
    <property type="match status" value="1"/>
</dbReference>
<accession>A0AB39HRN2</accession>
<dbReference type="GO" id="GO:0043190">
    <property type="term" value="C:ATP-binding cassette (ABC) transporter complex"/>
    <property type="evidence" value="ECO:0007669"/>
    <property type="project" value="InterPro"/>
</dbReference>
<reference evidence="4" key="1">
    <citation type="submission" date="2024-07" db="EMBL/GenBank/DDBJ databases">
        <title>Halotolerant mesophilic bacterium Ornithinibacillus sp. 4-3, sp. nov., isolated from soil.</title>
        <authorList>
            <person name="Sidarenka A.V."/>
            <person name="Guliayeva D.E."/>
            <person name="Leanovich S.I."/>
            <person name="Hileuskaya K.S."/>
            <person name="Akhremchuk A.E."/>
            <person name="Sikolenko M.A."/>
            <person name="Valentovich L.N."/>
        </authorList>
    </citation>
    <scope>NUCLEOTIDE SEQUENCE</scope>
    <source>
        <strain evidence="4">4-3</strain>
    </source>
</reference>
<evidence type="ECO:0000313" key="4">
    <source>
        <dbReference type="EMBL" id="XDK33210.1"/>
    </source>
</evidence>
<feature type="signal peptide" evidence="2">
    <location>
        <begin position="1"/>
        <end position="21"/>
    </location>
</feature>
<dbReference type="RefSeq" id="WP_368653892.1">
    <property type="nucleotide sequence ID" value="NZ_CP162599.1"/>
</dbReference>
<dbReference type="GO" id="GO:1904680">
    <property type="term" value="F:peptide transmembrane transporter activity"/>
    <property type="evidence" value="ECO:0007669"/>
    <property type="project" value="TreeGrafter"/>
</dbReference>
<dbReference type="AlphaFoldDB" id="A0AB39HRN2"/>
<dbReference type="GO" id="GO:0042597">
    <property type="term" value="C:periplasmic space"/>
    <property type="evidence" value="ECO:0007669"/>
    <property type="project" value="UniProtKB-ARBA"/>
</dbReference>
<evidence type="ECO:0000256" key="2">
    <source>
        <dbReference type="SAM" id="SignalP"/>
    </source>
</evidence>
<dbReference type="PANTHER" id="PTHR30290:SF38">
    <property type="entry name" value="D,D-DIPEPTIDE-BINDING PERIPLASMIC PROTEIN DDPA-RELATED"/>
    <property type="match status" value="1"/>
</dbReference>
<dbReference type="PANTHER" id="PTHR30290">
    <property type="entry name" value="PERIPLASMIC BINDING COMPONENT OF ABC TRANSPORTER"/>
    <property type="match status" value="1"/>
</dbReference>
<dbReference type="InterPro" id="IPR039424">
    <property type="entry name" value="SBP_5"/>
</dbReference>
<proteinExistence type="predicted"/>
<dbReference type="SUPFAM" id="SSF53850">
    <property type="entry name" value="Periplasmic binding protein-like II"/>
    <property type="match status" value="1"/>
</dbReference>
<dbReference type="PIRSF" id="PIRSF002741">
    <property type="entry name" value="MppA"/>
    <property type="match status" value="1"/>
</dbReference>
<organism evidence="4">
    <name type="scientific">Ornithinibacillus sp. 4-3</name>
    <dbReference type="NCBI Taxonomy" id="3231488"/>
    <lineage>
        <taxon>Bacteria</taxon>
        <taxon>Bacillati</taxon>
        <taxon>Bacillota</taxon>
        <taxon>Bacilli</taxon>
        <taxon>Bacillales</taxon>
        <taxon>Bacillaceae</taxon>
        <taxon>Ornithinibacillus</taxon>
    </lineage>
</organism>
<gene>
    <name evidence="4" type="ORF">AB4Y30_02250</name>
</gene>
<evidence type="ECO:0000256" key="1">
    <source>
        <dbReference type="ARBA" id="ARBA00022729"/>
    </source>
</evidence>
<dbReference type="EMBL" id="CP162599">
    <property type="protein sequence ID" value="XDK33210.1"/>
    <property type="molecule type" value="Genomic_DNA"/>
</dbReference>
<dbReference type="GO" id="GO:0015833">
    <property type="term" value="P:peptide transport"/>
    <property type="evidence" value="ECO:0007669"/>
    <property type="project" value="TreeGrafter"/>
</dbReference>
<keyword evidence="1 2" id="KW-0732">Signal</keyword>
<feature type="domain" description="Solute-binding protein family 5" evidence="3">
    <location>
        <begin position="84"/>
        <end position="450"/>
    </location>
</feature>
<dbReference type="InterPro" id="IPR030678">
    <property type="entry name" value="Peptide/Ni-bd"/>
</dbReference>
<dbReference type="CDD" id="cd08502">
    <property type="entry name" value="PBP2_NikA_DppA_OppA_like_16"/>
    <property type="match status" value="1"/>
</dbReference>
<sequence>MKSKFLQVLMLLLVLTLVACNSDSSKNEESNTENENVDLDGEIRIAWNGQPPVLDPHISISDIIANTMRHVYDTLLTIDSEYNVKPSLADSWEVSEDGKTYTFKLREGVTFHNGKELTSEDAVASMNRWKDSLGSRGVFADAIFEEVDKYTLELRLPEPLSVALTVLAYSNGGFAAIMPKEVIENAPEEGINEHIGTGPFQFVEWKQDQYIHLTRYDDYVPREEPADGLFGKKEALVKDLRYFFVPDASTREAGILSGEYDFAHAIPYDSAERLEESDGVVNYTYPGAFLSLHFNKKQGIFQEKEARQGVAKMLELESILKAGYVDPKYYILNHNTMMEYQHTQWYSDAGKDKYNINDPEQGVELLKEAGYDGEELTLLTTRDYDDQYYGAVVIKEQLEQAGVKVNLEIYDWPTLLGKVYEEDAYDMFLMANSIVAEPSSSPYFNPDYSGWPNDPEMDELRMEFRGKMTKEEAMPVYDELQEWLYDYVPAVKIGDYNRVSSARDTIENFQYLDGVIFWNVTKSE</sequence>
<name>A0AB39HRN2_9BACI</name>
<dbReference type="Pfam" id="PF00496">
    <property type="entry name" value="SBP_bac_5"/>
    <property type="match status" value="1"/>
</dbReference>
<dbReference type="Gene3D" id="3.90.76.10">
    <property type="entry name" value="Dipeptide-binding Protein, Domain 1"/>
    <property type="match status" value="1"/>
</dbReference>
<feature type="chain" id="PRO_5044249262" evidence="2">
    <location>
        <begin position="22"/>
        <end position="524"/>
    </location>
</feature>
<dbReference type="PROSITE" id="PS51257">
    <property type="entry name" value="PROKAR_LIPOPROTEIN"/>
    <property type="match status" value="1"/>
</dbReference>
<evidence type="ECO:0000259" key="3">
    <source>
        <dbReference type="Pfam" id="PF00496"/>
    </source>
</evidence>
<dbReference type="InterPro" id="IPR000914">
    <property type="entry name" value="SBP_5_dom"/>
</dbReference>